<dbReference type="InterPro" id="IPR035919">
    <property type="entry name" value="EAL_sf"/>
</dbReference>
<reference evidence="2 3" key="1">
    <citation type="submission" date="2019-01" db="EMBL/GenBank/DDBJ databases">
        <title>Florfenicol resistance in Enterobacteriaceae and whole-genome sequence analysis of florfenicol-resistant Leclercia adecarboxylata strain R25.</title>
        <authorList>
            <person name="Bao Q."/>
            <person name="Ying Y."/>
        </authorList>
    </citation>
    <scope>NUCLEOTIDE SEQUENCE [LARGE SCALE GENOMIC DNA]</scope>
    <source>
        <strain evidence="2 3">R25</strain>
    </source>
</reference>
<dbReference type="Gene3D" id="3.20.20.450">
    <property type="entry name" value="EAL domain"/>
    <property type="match status" value="1"/>
</dbReference>
<dbReference type="InterPro" id="IPR001633">
    <property type="entry name" value="EAL_dom"/>
</dbReference>
<feature type="domain" description="EAL" evidence="1">
    <location>
        <begin position="1"/>
        <end position="160"/>
    </location>
</feature>
<evidence type="ECO:0000313" key="2">
    <source>
        <dbReference type="EMBL" id="QDK20748.1"/>
    </source>
</evidence>
<dbReference type="InterPro" id="IPR050706">
    <property type="entry name" value="Cyclic-di-GMP_PDE-like"/>
</dbReference>
<dbReference type="AlphaFoldDB" id="A0AAP9DDE1"/>
<dbReference type="SUPFAM" id="SSF141868">
    <property type="entry name" value="EAL domain-like"/>
    <property type="match status" value="1"/>
</dbReference>
<dbReference type="PANTHER" id="PTHR33121:SF80">
    <property type="entry name" value="CYCLIC DI-GMP PHOSPHODIESTERASE PDEL"/>
    <property type="match status" value="1"/>
</dbReference>
<sequence length="160" mass="18034">MILSHYPHFKELSLVDDCRNFLLAFSDSPVILVLELTERELLVIDGVTASVITDLHKLGVLIAIDDFGTGNSSLSYLQKFQVDVLKIDRSFVSMVGSDALSSHIIDNIIDLARRLKLKTVAEGVETEAQSAYLRKNNITFMQGYLYGRQLPINEFFRKLP</sequence>
<dbReference type="EMBL" id="CP035382">
    <property type="protein sequence ID" value="QDK20748.1"/>
    <property type="molecule type" value="Genomic_DNA"/>
</dbReference>
<organism evidence="2 3">
    <name type="scientific">Leclercia adecarboxylata</name>
    <dbReference type="NCBI Taxonomy" id="83655"/>
    <lineage>
        <taxon>Bacteria</taxon>
        <taxon>Pseudomonadati</taxon>
        <taxon>Pseudomonadota</taxon>
        <taxon>Gammaproteobacteria</taxon>
        <taxon>Enterobacterales</taxon>
        <taxon>Enterobacteriaceae</taxon>
        <taxon>Leclercia</taxon>
    </lineage>
</organism>
<dbReference type="Pfam" id="PF00563">
    <property type="entry name" value="EAL"/>
    <property type="match status" value="1"/>
</dbReference>
<dbReference type="GO" id="GO:0071111">
    <property type="term" value="F:cyclic-guanylate-specific phosphodiesterase activity"/>
    <property type="evidence" value="ECO:0007669"/>
    <property type="project" value="InterPro"/>
</dbReference>
<gene>
    <name evidence="2" type="ORF">ES815_21505</name>
</gene>
<proteinExistence type="predicted"/>
<accession>A0AAP9DDE1</accession>
<name>A0AAP9DDE1_9ENTR</name>
<evidence type="ECO:0000259" key="1">
    <source>
        <dbReference type="PROSITE" id="PS50883"/>
    </source>
</evidence>
<dbReference type="Proteomes" id="UP000317812">
    <property type="component" value="Chromosome"/>
</dbReference>
<dbReference type="CDD" id="cd01948">
    <property type="entry name" value="EAL"/>
    <property type="match status" value="1"/>
</dbReference>
<dbReference type="PANTHER" id="PTHR33121">
    <property type="entry name" value="CYCLIC DI-GMP PHOSPHODIESTERASE PDEF"/>
    <property type="match status" value="1"/>
</dbReference>
<dbReference type="PROSITE" id="PS50883">
    <property type="entry name" value="EAL"/>
    <property type="match status" value="1"/>
</dbReference>
<protein>
    <submittedName>
        <fullName evidence="2">EAL domain-containing protein</fullName>
    </submittedName>
</protein>
<evidence type="ECO:0000313" key="3">
    <source>
        <dbReference type="Proteomes" id="UP000317812"/>
    </source>
</evidence>
<dbReference type="SMART" id="SM00052">
    <property type="entry name" value="EAL"/>
    <property type="match status" value="1"/>
</dbReference>